<evidence type="ECO:0000313" key="2">
    <source>
        <dbReference type="EMBL" id="JAG28735.1"/>
    </source>
</evidence>
<dbReference type="EMBL" id="GDHC01002797">
    <property type="protein sequence ID" value="JAQ15832.1"/>
    <property type="molecule type" value="Transcribed_RNA"/>
</dbReference>
<dbReference type="EMBL" id="GBHO01014869">
    <property type="protein sequence ID" value="JAG28735.1"/>
    <property type="molecule type" value="Transcribed_RNA"/>
</dbReference>
<reference evidence="2" key="2">
    <citation type="submission" date="2014-07" db="EMBL/GenBank/DDBJ databases">
        <authorList>
            <person name="Hull J."/>
        </authorList>
    </citation>
    <scope>NUCLEOTIDE SEQUENCE</scope>
</reference>
<evidence type="ECO:0000313" key="3">
    <source>
        <dbReference type="EMBL" id="JAQ15832.1"/>
    </source>
</evidence>
<dbReference type="AlphaFoldDB" id="A0A0A9YGU6"/>
<accession>A0A0A9YGU6</accession>
<name>A0A0A9YGU6_LYGHE</name>
<sequence length="277" mass="29758">MDFKYSSAYNSNMMGRPETGLPYGSSFYDVGRNGLYGCNEKKLPISGSAYGWMGSVYNEMGGAGMDSMYRPVGSLYGPSSTFGPTAVRPVSSYGFTAQWSNLSNVEGGPMNGAGSMFGAFDGTGENDEVKMKDVCPVIMNMDDISEIKRSGRRGGNHLYTHDKKDKFVVMTTSLQSTVMAIKHRRVTNNVEGGAAGDKGATLTSASPRDVDVSRTNSHNMLGTCNKSRAKVPTTYDLHSLVVVDKTSTECSNRGGASVVVMDANTIHCENGDKKETF</sequence>
<proteinExistence type="predicted"/>
<gene>
    <name evidence="2" type="primary">cysG_1</name>
    <name evidence="2" type="ORF">CM83_12707</name>
    <name evidence="3" type="ORF">g.4689</name>
</gene>
<reference evidence="3" key="3">
    <citation type="journal article" date="2016" name="Gigascience">
        <title>De novo construction of an expanded transcriptome assembly for the western tarnished plant bug, Lygus hesperus.</title>
        <authorList>
            <person name="Tassone E.E."/>
            <person name="Geib S.M."/>
            <person name="Hall B."/>
            <person name="Fabrick J.A."/>
            <person name="Brent C.S."/>
            <person name="Hull J.J."/>
        </authorList>
    </citation>
    <scope>NUCLEOTIDE SEQUENCE</scope>
</reference>
<protein>
    <submittedName>
        <fullName evidence="2">Siroheme synthase</fullName>
    </submittedName>
</protein>
<feature type="region of interest" description="Disordered" evidence="1">
    <location>
        <begin position="190"/>
        <end position="221"/>
    </location>
</feature>
<evidence type="ECO:0000256" key="1">
    <source>
        <dbReference type="SAM" id="MobiDB-lite"/>
    </source>
</evidence>
<organism evidence="2">
    <name type="scientific">Lygus hesperus</name>
    <name type="common">Western plant bug</name>
    <dbReference type="NCBI Taxonomy" id="30085"/>
    <lineage>
        <taxon>Eukaryota</taxon>
        <taxon>Metazoa</taxon>
        <taxon>Ecdysozoa</taxon>
        <taxon>Arthropoda</taxon>
        <taxon>Hexapoda</taxon>
        <taxon>Insecta</taxon>
        <taxon>Pterygota</taxon>
        <taxon>Neoptera</taxon>
        <taxon>Paraneoptera</taxon>
        <taxon>Hemiptera</taxon>
        <taxon>Heteroptera</taxon>
        <taxon>Panheteroptera</taxon>
        <taxon>Cimicomorpha</taxon>
        <taxon>Miridae</taxon>
        <taxon>Mirini</taxon>
        <taxon>Lygus</taxon>
    </lineage>
</organism>
<reference evidence="2" key="1">
    <citation type="journal article" date="2014" name="PLoS ONE">
        <title>Transcriptome-Based Identification of ABC Transporters in the Western Tarnished Plant Bug Lygus hesperus.</title>
        <authorList>
            <person name="Hull J.J."/>
            <person name="Chaney K."/>
            <person name="Geib S.M."/>
            <person name="Fabrick J.A."/>
            <person name="Brent C.S."/>
            <person name="Walsh D."/>
            <person name="Lavine L.C."/>
        </authorList>
    </citation>
    <scope>NUCLEOTIDE SEQUENCE</scope>
</reference>